<comment type="similarity">
    <text evidence="2">Belongs to the glycosyltransferase 32 family.</text>
</comment>
<evidence type="ECO:0000256" key="1">
    <source>
        <dbReference type="ARBA" id="ARBA00004323"/>
    </source>
</evidence>
<evidence type="ECO:0000313" key="8">
    <source>
        <dbReference type="EMBL" id="CAB0041651.1"/>
    </source>
</evidence>
<dbReference type="PANTHER" id="PTHR12042">
    <property type="entry name" value="LACTOSYLCERAMIDE 4-ALPHA-GALACTOSYLTRANSFERASE ALPHA- 1,4-GALACTOSYLTRANSFERASE"/>
    <property type="match status" value="1"/>
</dbReference>
<dbReference type="EMBL" id="CADCXV010001127">
    <property type="protein sequence ID" value="CAB0041651.1"/>
    <property type="molecule type" value="Genomic_DNA"/>
</dbReference>
<gene>
    <name evidence="8" type="ORF">TBRA_LOCUS13316</name>
</gene>
<dbReference type="GO" id="GO:0035248">
    <property type="term" value="F:alpha-1,4-N-acetylgalactosaminyltransferase activity"/>
    <property type="evidence" value="ECO:0007669"/>
    <property type="project" value="TreeGrafter"/>
</dbReference>
<keyword evidence="3" id="KW-0328">Glycosyltransferase</keyword>
<dbReference type="GO" id="GO:0006688">
    <property type="term" value="P:glycosphingolipid biosynthetic process"/>
    <property type="evidence" value="ECO:0007669"/>
    <property type="project" value="TreeGrafter"/>
</dbReference>
<keyword evidence="4" id="KW-0808">Transferase</keyword>
<feature type="domain" description="Alpha 1,4-glycosyltransferase" evidence="7">
    <location>
        <begin position="124"/>
        <end position="248"/>
    </location>
</feature>
<evidence type="ECO:0000256" key="5">
    <source>
        <dbReference type="ARBA" id="ARBA00023034"/>
    </source>
</evidence>
<dbReference type="OrthoDB" id="409543at2759"/>
<dbReference type="InterPro" id="IPR051981">
    <property type="entry name" value="Glycosyltransf_32"/>
</dbReference>
<sequence length="253" mass="29210">MNPKDSVHLLFFSSSVPSLGTNELFTVLQSNYSNVNIKRAHLTDYIKGTPVEKWLTPKLLLSSNWPLIHLSDILRLLTLWKFGGIYLDLDIVVTKSLENLKNFAGAQDDERIANGVMGFDQDRLGHRLVEECLTELMKDFRGDLWAHNGPDIVTKVIQKQCNLKSVAHMINSSSCKGFQVFHPSVFYPIPYQEWERYFYEDLDGQTLDLIRKSKIIHVWNKLSKWEPVTDKSPYSAVAKQFCPHVFEKCKSRF</sequence>
<dbReference type="PANTHER" id="PTHR12042:SF21">
    <property type="entry name" value="ALPHA1,4-GALACTOSYLTRANSFERASE 1-RELATED"/>
    <property type="match status" value="1"/>
</dbReference>
<evidence type="ECO:0000256" key="2">
    <source>
        <dbReference type="ARBA" id="ARBA00009003"/>
    </source>
</evidence>
<evidence type="ECO:0000313" key="9">
    <source>
        <dbReference type="Proteomes" id="UP000479190"/>
    </source>
</evidence>
<organism evidence="8 9">
    <name type="scientific">Trichogramma brassicae</name>
    <dbReference type="NCBI Taxonomy" id="86971"/>
    <lineage>
        <taxon>Eukaryota</taxon>
        <taxon>Metazoa</taxon>
        <taxon>Ecdysozoa</taxon>
        <taxon>Arthropoda</taxon>
        <taxon>Hexapoda</taxon>
        <taxon>Insecta</taxon>
        <taxon>Pterygota</taxon>
        <taxon>Neoptera</taxon>
        <taxon>Endopterygota</taxon>
        <taxon>Hymenoptera</taxon>
        <taxon>Apocrita</taxon>
        <taxon>Proctotrupomorpha</taxon>
        <taxon>Chalcidoidea</taxon>
        <taxon>Trichogrammatidae</taxon>
        <taxon>Trichogramma</taxon>
    </lineage>
</organism>
<reference evidence="8 9" key="1">
    <citation type="submission" date="2020-02" db="EMBL/GenBank/DDBJ databases">
        <authorList>
            <person name="Ferguson B K."/>
        </authorList>
    </citation>
    <scope>NUCLEOTIDE SEQUENCE [LARGE SCALE GENOMIC DNA]</scope>
</reference>
<dbReference type="Proteomes" id="UP000479190">
    <property type="component" value="Unassembled WGS sequence"/>
</dbReference>
<dbReference type="Pfam" id="PF04572">
    <property type="entry name" value="Gb3_synth"/>
    <property type="match status" value="1"/>
</dbReference>
<dbReference type="Pfam" id="PF04488">
    <property type="entry name" value="Gly_transf_sug"/>
    <property type="match status" value="1"/>
</dbReference>
<evidence type="ECO:0000256" key="4">
    <source>
        <dbReference type="ARBA" id="ARBA00022679"/>
    </source>
</evidence>
<dbReference type="AlphaFoldDB" id="A0A6H5IVJ1"/>
<dbReference type="InterPro" id="IPR029044">
    <property type="entry name" value="Nucleotide-diphossugar_trans"/>
</dbReference>
<dbReference type="Gene3D" id="3.90.550.20">
    <property type="match status" value="1"/>
</dbReference>
<name>A0A6H5IVJ1_9HYME</name>
<evidence type="ECO:0000256" key="3">
    <source>
        <dbReference type="ARBA" id="ARBA00022676"/>
    </source>
</evidence>
<dbReference type="SUPFAM" id="SSF53448">
    <property type="entry name" value="Nucleotide-diphospho-sugar transferases"/>
    <property type="match status" value="1"/>
</dbReference>
<evidence type="ECO:0000259" key="7">
    <source>
        <dbReference type="Pfam" id="PF04572"/>
    </source>
</evidence>
<accession>A0A6H5IVJ1</accession>
<evidence type="ECO:0000256" key="6">
    <source>
        <dbReference type="ARBA" id="ARBA00023136"/>
    </source>
</evidence>
<comment type="subcellular location">
    <subcellularLocation>
        <location evidence="1">Golgi apparatus membrane</location>
        <topology evidence="1">Single-pass type II membrane protein</topology>
    </subcellularLocation>
</comment>
<keyword evidence="6" id="KW-0472">Membrane</keyword>
<dbReference type="InterPro" id="IPR007577">
    <property type="entry name" value="GlycoTrfase_DXD_sugar-bd_CS"/>
</dbReference>
<dbReference type="InterPro" id="IPR007652">
    <property type="entry name" value="A1-4-GlycosylTfrase_dom"/>
</dbReference>
<keyword evidence="9" id="KW-1185">Reference proteome</keyword>
<keyword evidence="5" id="KW-0333">Golgi apparatus</keyword>
<proteinExistence type="inferred from homology"/>
<protein>
    <recommendedName>
        <fullName evidence="7">Alpha 1,4-glycosyltransferase domain-containing protein</fullName>
    </recommendedName>
</protein>
<dbReference type="GO" id="GO:0000139">
    <property type="term" value="C:Golgi membrane"/>
    <property type="evidence" value="ECO:0007669"/>
    <property type="project" value="UniProtKB-SubCell"/>
</dbReference>